<dbReference type="EMBL" id="CAXLJM020000024">
    <property type="protein sequence ID" value="CAL8090123.1"/>
    <property type="molecule type" value="Genomic_DNA"/>
</dbReference>
<keyword evidence="2 4" id="KW-0694">RNA-binding</keyword>
<dbReference type="InterPro" id="IPR012677">
    <property type="entry name" value="Nucleotide-bd_a/b_plait_sf"/>
</dbReference>
<dbReference type="InterPro" id="IPR052285">
    <property type="entry name" value="NEXT_complex_subunit"/>
</dbReference>
<dbReference type="PROSITE" id="PS50102">
    <property type="entry name" value="RRM"/>
    <property type="match status" value="1"/>
</dbReference>
<keyword evidence="3" id="KW-0539">Nucleus</keyword>
<evidence type="ECO:0000256" key="1">
    <source>
        <dbReference type="ARBA" id="ARBA00004642"/>
    </source>
</evidence>
<sequence>MSFDGEQIANTAPEDDEINSVLWVGNLDSKVTEAMLYELFLQAGPIKSIKIPKGIDGAAHKGYCFIQFIHDASVPYTINVMDGTTLFGKKLKLQPRPNSIHRKLMDQKKAEQRQEIMQQQQQQQQQWFAAAAPPQLAQVPPNTMFVYQNQVYQPYTQPNLNLNMQAIPFQHPVGPPIMQIQIPQQAATAVQGPPAPTQQPTMVRGNYQGGTRTPVSVVQQAPPPPQINGYVQFMQPVPAGATQTQQQRNATAGNPQNASGIPSQFTQATSGPPLFQQRHQGPRGPRPPRHGHHNGHISNGNRMPYNNHHQQRFPPPQQQQQQQQQQQIQQHPPPQPLYFNPMFQGQSVHVVPAGSPVDHQQNHVEPHQAYYRRHPHQQPTAMQQPPLPPGVVHAAANPVTNGFQNVLYHY</sequence>
<dbReference type="PANTHER" id="PTHR13798:SF11">
    <property type="entry name" value="RNA-BINDING PROTEIN 7-RELATED"/>
    <property type="match status" value="1"/>
</dbReference>
<evidence type="ECO:0000256" key="5">
    <source>
        <dbReference type="SAM" id="MobiDB-lite"/>
    </source>
</evidence>
<proteinExistence type="predicted"/>
<evidence type="ECO:0000313" key="7">
    <source>
        <dbReference type="EMBL" id="CAL8090123.1"/>
    </source>
</evidence>
<evidence type="ECO:0000256" key="3">
    <source>
        <dbReference type="ARBA" id="ARBA00023242"/>
    </source>
</evidence>
<reference evidence="7 8" key="1">
    <citation type="submission" date="2024-08" db="EMBL/GenBank/DDBJ databases">
        <authorList>
            <person name="Cucini C."/>
            <person name="Frati F."/>
        </authorList>
    </citation>
    <scope>NUCLEOTIDE SEQUENCE [LARGE SCALE GENOMIC DNA]</scope>
</reference>
<name>A0ABP1Q5I3_9HEXA</name>
<comment type="subcellular location">
    <subcellularLocation>
        <location evidence="1">Nucleus</location>
        <location evidence="1">Nucleoplasm</location>
    </subcellularLocation>
</comment>
<accession>A0ABP1Q5I3</accession>
<keyword evidence="8" id="KW-1185">Reference proteome</keyword>
<evidence type="ECO:0000313" key="8">
    <source>
        <dbReference type="Proteomes" id="UP001642540"/>
    </source>
</evidence>
<gene>
    <name evidence="7" type="ORF">ODALV1_LOCUS7561</name>
</gene>
<feature type="region of interest" description="Disordered" evidence="5">
    <location>
        <begin position="240"/>
        <end position="341"/>
    </location>
</feature>
<comment type="caution">
    <text evidence="7">The sequence shown here is derived from an EMBL/GenBank/DDBJ whole genome shotgun (WGS) entry which is preliminary data.</text>
</comment>
<feature type="compositionally biased region" description="Low complexity" evidence="5">
    <location>
        <begin position="240"/>
        <end position="254"/>
    </location>
</feature>
<evidence type="ECO:0000256" key="2">
    <source>
        <dbReference type="ARBA" id="ARBA00022884"/>
    </source>
</evidence>
<organism evidence="7 8">
    <name type="scientific">Orchesella dallaii</name>
    <dbReference type="NCBI Taxonomy" id="48710"/>
    <lineage>
        <taxon>Eukaryota</taxon>
        <taxon>Metazoa</taxon>
        <taxon>Ecdysozoa</taxon>
        <taxon>Arthropoda</taxon>
        <taxon>Hexapoda</taxon>
        <taxon>Collembola</taxon>
        <taxon>Entomobryomorpha</taxon>
        <taxon>Entomobryoidea</taxon>
        <taxon>Orchesellidae</taxon>
        <taxon>Orchesellinae</taxon>
        <taxon>Orchesella</taxon>
    </lineage>
</organism>
<dbReference type="SUPFAM" id="SSF54928">
    <property type="entry name" value="RNA-binding domain, RBD"/>
    <property type="match status" value="1"/>
</dbReference>
<dbReference type="Proteomes" id="UP001642540">
    <property type="component" value="Unassembled WGS sequence"/>
</dbReference>
<evidence type="ECO:0000259" key="6">
    <source>
        <dbReference type="PROSITE" id="PS50102"/>
    </source>
</evidence>
<feature type="domain" description="RRM" evidence="6">
    <location>
        <begin position="20"/>
        <end position="98"/>
    </location>
</feature>
<dbReference type="PANTHER" id="PTHR13798">
    <property type="entry name" value="RNA BINDING MOTIF RBM PROTEIN -RELATED"/>
    <property type="match status" value="1"/>
</dbReference>
<dbReference type="Pfam" id="PF00076">
    <property type="entry name" value="RRM_1"/>
    <property type="match status" value="1"/>
</dbReference>
<feature type="compositionally biased region" description="Polar residues" evidence="5">
    <location>
        <begin position="255"/>
        <end position="270"/>
    </location>
</feature>
<feature type="compositionally biased region" description="Low complexity" evidence="5">
    <location>
        <begin position="318"/>
        <end position="330"/>
    </location>
</feature>
<feature type="compositionally biased region" description="Basic residues" evidence="5">
    <location>
        <begin position="286"/>
        <end position="295"/>
    </location>
</feature>
<dbReference type="InterPro" id="IPR000504">
    <property type="entry name" value="RRM_dom"/>
</dbReference>
<evidence type="ECO:0000256" key="4">
    <source>
        <dbReference type="PROSITE-ProRule" id="PRU00176"/>
    </source>
</evidence>
<protein>
    <recommendedName>
        <fullName evidence="6">RRM domain-containing protein</fullName>
    </recommendedName>
</protein>
<dbReference type="SMART" id="SM00360">
    <property type="entry name" value="RRM"/>
    <property type="match status" value="1"/>
</dbReference>
<dbReference type="InterPro" id="IPR035979">
    <property type="entry name" value="RBD_domain_sf"/>
</dbReference>
<dbReference type="Gene3D" id="3.30.70.330">
    <property type="match status" value="1"/>
</dbReference>